<dbReference type="PANTHER" id="PTHR43004:SF15">
    <property type="entry name" value="MONOOXYGENASE, PUTATIVE (AFU_ORTHOLOGUE AFUA_6G03030)-RELATED"/>
    <property type="match status" value="1"/>
</dbReference>
<feature type="domain" description="Phenol hydroxylase-like C-terminal dimerisation" evidence="7">
    <location>
        <begin position="491"/>
        <end position="688"/>
    </location>
</feature>
<evidence type="ECO:0000256" key="5">
    <source>
        <dbReference type="SAM" id="MobiDB-lite"/>
    </source>
</evidence>
<dbReference type="GO" id="GO:0016709">
    <property type="term" value="F:oxidoreductase activity, acting on paired donors, with incorporation or reduction of molecular oxygen, NAD(P)H as one donor, and incorporation of one atom of oxygen"/>
    <property type="evidence" value="ECO:0007669"/>
    <property type="project" value="UniProtKB-ARBA"/>
</dbReference>
<dbReference type="Pfam" id="PF01494">
    <property type="entry name" value="FAD_binding_3"/>
    <property type="match status" value="1"/>
</dbReference>
<keyword evidence="3" id="KW-0274">FAD</keyword>
<keyword evidence="2" id="KW-0285">Flavoprotein</keyword>
<evidence type="ECO:0000259" key="7">
    <source>
        <dbReference type="Pfam" id="PF07976"/>
    </source>
</evidence>
<dbReference type="Gene3D" id="3.40.30.20">
    <property type="match status" value="1"/>
</dbReference>
<evidence type="ECO:0000313" key="8">
    <source>
        <dbReference type="EMBL" id="KAF2091661.1"/>
    </source>
</evidence>
<dbReference type="SUPFAM" id="SSF52833">
    <property type="entry name" value="Thioredoxin-like"/>
    <property type="match status" value="1"/>
</dbReference>
<evidence type="ECO:0008006" key="10">
    <source>
        <dbReference type="Google" id="ProtNLM"/>
    </source>
</evidence>
<accession>A0A9P4LYJ9</accession>
<dbReference type="Gene3D" id="3.30.9.10">
    <property type="entry name" value="D-Amino Acid Oxidase, subunit A, domain 2"/>
    <property type="match status" value="1"/>
</dbReference>
<keyword evidence="4" id="KW-0560">Oxidoreductase</keyword>
<dbReference type="InterPro" id="IPR050641">
    <property type="entry name" value="RIFMO-like"/>
</dbReference>
<protein>
    <recommendedName>
        <fullName evidence="10">Phenol 2-monooxygenase</fullName>
    </recommendedName>
</protein>
<organism evidence="8 9">
    <name type="scientific">Saccharata proteae CBS 121410</name>
    <dbReference type="NCBI Taxonomy" id="1314787"/>
    <lineage>
        <taxon>Eukaryota</taxon>
        <taxon>Fungi</taxon>
        <taxon>Dikarya</taxon>
        <taxon>Ascomycota</taxon>
        <taxon>Pezizomycotina</taxon>
        <taxon>Dothideomycetes</taxon>
        <taxon>Dothideomycetes incertae sedis</taxon>
        <taxon>Botryosphaeriales</taxon>
        <taxon>Saccharataceae</taxon>
        <taxon>Saccharata</taxon>
    </lineage>
</organism>
<name>A0A9P4LYJ9_9PEZI</name>
<dbReference type="Proteomes" id="UP000799776">
    <property type="component" value="Unassembled WGS sequence"/>
</dbReference>
<gene>
    <name evidence="8" type="ORF">K490DRAFT_70455</name>
</gene>
<evidence type="ECO:0000256" key="2">
    <source>
        <dbReference type="ARBA" id="ARBA00022630"/>
    </source>
</evidence>
<dbReference type="InterPro" id="IPR002938">
    <property type="entry name" value="FAD-bd"/>
</dbReference>
<dbReference type="PANTHER" id="PTHR43004">
    <property type="entry name" value="TRK SYSTEM POTASSIUM UPTAKE PROTEIN"/>
    <property type="match status" value="1"/>
</dbReference>
<dbReference type="Pfam" id="PF07976">
    <property type="entry name" value="Phe_hydrox_dim"/>
    <property type="match status" value="1"/>
</dbReference>
<feature type="region of interest" description="Disordered" evidence="5">
    <location>
        <begin position="25"/>
        <end position="45"/>
    </location>
</feature>
<dbReference type="PRINTS" id="PR00420">
    <property type="entry name" value="RNGMNOXGNASE"/>
</dbReference>
<dbReference type="OrthoDB" id="1716816at2759"/>
<proteinExistence type="inferred from homology"/>
<evidence type="ECO:0000313" key="9">
    <source>
        <dbReference type="Proteomes" id="UP000799776"/>
    </source>
</evidence>
<dbReference type="SUPFAM" id="SSF51905">
    <property type="entry name" value="FAD/NAD(P)-binding domain"/>
    <property type="match status" value="1"/>
</dbReference>
<evidence type="ECO:0000256" key="1">
    <source>
        <dbReference type="ARBA" id="ARBA00007801"/>
    </source>
</evidence>
<keyword evidence="9" id="KW-1185">Reference proteome</keyword>
<dbReference type="GO" id="GO:0071949">
    <property type="term" value="F:FAD binding"/>
    <property type="evidence" value="ECO:0007669"/>
    <property type="project" value="InterPro"/>
</dbReference>
<sequence length="689" mass="74963">MPVFTDHANAARDLRILPSFAPALPKASSKTRKQTGTQSEGEEKRDVVVVGAGPAGLFLTLTLARYGLSGDELLCIDGKPGTLRSGQADGLQPRTLEVLQSLGIAAEILTEGCHMWEVAFWNPDAAGTGIERTAYAPDVAVPARFPHEVTIHQGRIERIFADDLARYSENAIAFSTRLVDLKIDEAGDPDYPVLLEVASSTESGEKPSSRRRIRAKHVVGADGAHSAVRQAIGVSLEGESQDHIWGVIDLVADTDFPDIRRRCAIHGSAGSAMIIPRERIAGGQYLTRLYIQVSEDETPDEEDPLSTADTDPALRTKARMKARRAKITLDSILAQARRVFAPYKIDVNPEGGVDWWAAYQIGQRMADRFAYNDSDGVPRVFIAGDACHTHSPKAGQGMNVSMMDSYNLGWKLAYHLRGLANPQSTIELLQSYEAERKEIARELIDFDTKFSSMFSGRIGAEEAAASGQQLTHDQFLEVFSTGSGFTSGCGIEYPRSSLVRRDEQPEVDGHDIHSQTKLLQGALYPGRRLIDVTVVRHMDGKPCHLQDDFLSTGRTRILILASSDFMQPSGTSATAIQEAGKLLSQYPTGLVELTVLHPLTGIRGCAWSQLPPAIKQHAEMRFFSAAPGERPVGKTLSEHVAQDAYAVFGVEPAQGAVCVVRPDGYVAMLTGLAGMDKVAGYLEKWLAKS</sequence>
<dbReference type="InterPro" id="IPR012941">
    <property type="entry name" value="Phe_hydrox_C_dim_dom"/>
</dbReference>
<comment type="caution">
    <text evidence="8">The sequence shown here is derived from an EMBL/GenBank/DDBJ whole genome shotgun (WGS) entry which is preliminary data.</text>
</comment>
<reference evidence="8" key="1">
    <citation type="journal article" date="2020" name="Stud. Mycol.">
        <title>101 Dothideomycetes genomes: a test case for predicting lifestyles and emergence of pathogens.</title>
        <authorList>
            <person name="Haridas S."/>
            <person name="Albert R."/>
            <person name="Binder M."/>
            <person name="Bloem J."/>
            <person name="Labutti K."/>
            <person name="Salamov A."/>
            <person name="Andreopoulos B."/>
            <person name="Baker S."/>
            <person name="Barry K."/>
            <person name="Bills G."/>
            <person name="Bluhm B."/>
            <person name="Cannon C."/>
            <person name="Castanera R."/>
            <person name="Culley D."/>
            <person name="Daum C."/>
            <person name="Ezra D."/>
            <person name="Gonzalez J."/>
            <person name="Henrissat B."/>
            <person name="Kuo A."/>
            <person name="Liang C."/>
            <person name="Lipzen A."/>
            <person name="Lutzoni F."/>
            <person name="Magnuson J."/>
            <person name="Mondo S."/>
            <person name="Nolan M."/>
            <person name="Ohm R."/>
            <person name="Pangilinan J."/>
            <person name="Park H.-J."/>
            <person name="Ramirez L."/>
            <person name="Alfaro M."/>
            <person name="Sun H."/>
            <person name="Tritt A."/>
            <person name="Yoshinaga Y."/>
            <person name="Zwiers L.-H."/>
            <person name="Turgeon B."/>
            <person name="Goodwin S."/>
            <person name="Spatafora J."/>
            <person name="Crous P."/>
            <person name="Grigoriev I."/>
        </authorList>
    </citation>
    <scope>NUCLEOTIDE SEQUENCE</scope>
    <source>
        <strain evidence="8">CBS 121410</strain>
    </source>
</reference>
<dbReference type="InterPro" id="IPR036188">
    <property type="entry name" value="FAD/NAD-bd_sf"/>
</dbReference>
<comment type="similarity">
    <text evidence="1">Belongs to the PheA/TfdB FAD monooxygenase family.</text>
</comment>
<evidence type="ECO:0000256" key="3">
    <source>
        <dbReference type="ARBA" id="ARBA00022827"/>
    </source>
</evidence>
<dbReference type="AlphaFoldDB" id="A0A9P4LYJ9"/>
<dbReference type="SUPFAM" id="SSF54373">
    <property type="entry name" value="FAD-linked reductases, C-terminal domain"/>
    <property type="match status" value="1"/>
</dbReference>
<dbReference type="InterPro" id="IPR038220">
    <property type="entry name" value="PHOX_C_sf"/>
</dbReference>
<evidence type="ECO:0000256" key="4">
    <source>
        <dbReference type="ARBA" id="ARBA00023002"/>
    </source>
</evidence>
<feature type="domain" description="FAD-binding" evidence="6">
    <location>
        <begin position="46"/>
        <end position="346"/>
    </location>
</feature>
<dbReference type="EMBL" id="ML978711">
    <property type="protein sequence ID" value="KAF2091661.1"/>
    <property type="molecule type" value="Genomic_DNA"/>
</dbReference>
<dbReference type="InterPro" id="IPR036249">
    <property type="entry name" value="Thioredoxin-like_sf"/>
</dbReference>
<dbReference type="Gene3D" id="3.50.50.60">
    <property type="entry name" value="FAD/NAD(P)-binding domain"/>
    <property type="match status" value="1"/>
</dbReference>
<evidence type="ECO:0000259" key="6">
    <source>
        <dbReference type="Pfam" id="PF01494"/>
    </source>
</evidence>